<proteinExistence type="predicted"/>
<dbReference type="SUPFAM" id="SSF81321">
    <property type="entry name" value="Family A G protein-coupled receptor-like"/>
    <property type="match status" value="1"/>
</dbReference>
<dbReference type="CDD" id="cd00200">
    <property type="entry name" value="WD40"/>
    <property type="match status" value="1"/>
</dbReference>
<feature type="repeat" description="WD" evidence="7">
    <location>
        <begin position="778"/>
        <end position="819"/>
    </location>
</feature>
<evidence type="ECO:0000256" key="3">
    <source>
        <dbReference type="ARBA" id="ARBA00022692"/>
    </source>
</evidence>
<feature type="compositionally biased region" description="Low complexity" evidence="8">
    <location>
        <begin position="362"/>
        <end position="374"/>
    </location>
</feature>
<dbReference type="EMBL" id="VIIS01002010">
    <property type="protein sequence ID" value="KAF0289739.1"/>
    <property type="molecule type" value="Genomic_DNA"/>
</dbReference>
<dbReference type="CDD" id="cd00637">
    <property type="entry name" value="7tm_classA_rhodopsin-like"/>
    <property type="match status" value="1"/>
</dbReference>
<feature type="transmembrane region" description="Helical" evidence="9">
    <location>
        <begin position="433"/>
        <end position="455"/>
    </location>
</feature>
<organism evidence="11 12">
    <name type="scientific">Amphibalanus amphitrite</name>
    <name type="common">Striped barnacle</name>
    <name type="synonym">Balanus amphitrite</name>
    <dbReference type="NCBI Taxonomy" id="1232801"/>
    <lineage>
        <taxon>Eukaryota</taxon>
        <taxon>Metazoa</taxon>
        <taxon>Ecdysozoa</taxon>
        <taxon>Arthropoda</taxon>
        <taxon>Crustacea</taxon>
        <taxon>Multicrustacea</taxon>
        <taxon>Cirripedia</taxon>
        <taxon>Thoracica</taxon>
        <taxon>Thoracicalcarea</taxon>
        <taxon>Balanomorpha</taxon>
        <taxon>Balanoidea</taxon>
        <taxon>Balanidae</taxon>
        <taxon>Amphibalaninae</taxon>
        <taxon>Amphibalanus</taxon>
    </lineage>
</organism>
<feature type="region of interest" description="Disordered" evidence="8">
    <location>
        <begin position="401"/>
        <end position="425"/>
    </location>
</feature>
<dbReference type="PROSITE" id="PS50082">
    <property type="entry name" value="WD_REPEATS_2"/>
    <property type="match status" value="4"/>
</dbReference>
<feature type="domain" description="G-protein coupled receptors family 1 profile" evidence="10">
    <location>
        <begin position="72"/>
        <end position="167"/>
    </location>
</feature>
<protein>
    <submittedName>
        <fullName evidence="11">Vegetative incompatibility protein HET-E-1</fullName>
    </submittedName>
</protein>
<evidence type="ECO:0000256" key="7">
    <source>
        <dbReference type="PROSITE-ProRule" id="PRU00221"/>
    </source>
</evidence>
<comment type="subcellular location">
    <subcellularLocation>
        <location evidence="1">Membrane</location>
    </subcellularLocation>
</comment>
<dbReference type="SMART" id="SM00320">
    <property type="entry name" value="WD40"/>
    <property type="match status" value="8"/>
</dbReference>
<feature type="region of interest" description="Disordered" evidence="8">
    <location>
        <begin position="272"/>
        <end position="303"/>
    </location>
</feature>
<dbReference type="InterPro" id="IPR001680">
    <property type="entry name" value="WD40_rpt"/>
</dbReference>
<feature type="repeat" description="WD" evidence="7">
    <location>
        <begin position="679"/>
        <end position="720"/>
    </location>
</feature>
<accession>A0A6A4V9E7</accession>
<feature type="repeat" description="WD" evidence="7">
    <location>
        <begin position="721"/>
        <end position="762"/>
    </location>
</feature>
<keyword evidence="3 9" id="KW-0812">Transmembrane</keyword>
<feature type="transmembrane region" description="Helical" evidence="9">
    <location>
        <begin position="224"/>
        <end position="243"/>
    </location>
</feature>
<evidence type="ECO:0000313" key="12">
    <source>
        <dbReference type="Proteomes" id="UP000440578"/>
    </source>
</evidence>
<dbReference type="PROSITE" id="PS50262">
    <property type="entry name" value="G_PROTEIN_RECEP_F1_2"/>
    <property type="match status" value="1"/>
</dbReference>
<dbReference type="PROSITE" id="PS50294">
    <property type="entry name" value="WD_REPEATS_REGION"/>
    <property type="match status" value="2"/>
</dbReference>
<reference evidence="11 12" key="1">
    <citation type="submission" date="2019-07" db="EMBL/GenBank/DDBJ databases">
        <title>Draft genome assembly of a fouling barnacle, Amphibalanus amphitrite (Darwin, 1854): The first reference genome for Thecostraca.</title>
        <authorList>
            <person name="Kim W."/>
        </authorList>
    </citation>
    <scope>NUCLEOTIDE SEQUENCE [LARGE SCALE GENOMIC DNA]</scope>
    <source>
        <strain evidence="11">SNU_AA5</strain>
        <tissue evidence="11">Soma without cirri and trophi</tissue>
    </source>
</reference>
<evidence type="ECO:0000256" key="2">
    <source>
        <dbReference type="ARBA" id="ARBA00022574"/>
    </source>
</evidence>
<comment type="caution">
    <text evidence="11">The sequence shown here is derived from an EMBL/GenBank/DDBJ whole genome shotgun (WGS) entry which is preliminary data.</text>
</comment>
<dbReference type="InterPro" id="IPR036322">
    <property type="entry name" value="WD40_repeat_dom_sf"/>
</dbReference>
<dbReference type="AlphaFoldDB" id="A0A6A4V9E7"/>
<feature type="region of interest" description="Disordered" evidence="8">
    <location>
        <begin position="933"/>
        <end position="953"/>
    </location>
</feature>
<dbReference type="OrthoDB" id="1915767at2759"/>
<feature type="transmembrane region" description="Helical" evidence="9">
    <location>
        <begin position="127"/>
        <end position="151"/>
    </location>
</feature>
<keyword evidence="5 9" id="KW-1133">Transmembrane helix</keyword>
<feature type="transmembrane region" description="Helical" evidence="9">
    <location>
        <begin position="55"/>
        <end position="82"/>
    </location>
</feature>
<dbReference type="Gene3D" id="1.25.40.370">
    <property type="match status" value="1"/>
</dbReference>
<feature type="compositionally biased region" description="Low complexity" evidence="8">
    <location>
        <begin position="277"/>
        <end position="301"/>
    </location>
</feature>
<dbReference type="Gene3D" id="1.20.1070.10">
    <property type="entry name" value="Rhodopsin 7-helix transmembrane proteins"/>
    <property type="match status" value="1"/>
</dbReference>
<keyword evidence="2 7" id="KW-0853">WD repeat</keyword>
<keyword evidence="4" id="KW-0677">Repeat</keyword>
<evidence type="ECO:0000256" key="5">
    <source>
        <dbReference type="ARBA" id="ARBA00022989"/>
    </source>
</evidence>
<evidence type="ECO:0000313" key="11">
    <source>
        <dbReference type="EMBL" id="KAF0289739.1"/>
    </source>
</evidence>
<keyword evidence="12" id="KW-1185">Reference proteome</keyword>
<evidence type="ECO:0000256" key="9">
    <source>
        <dbReference type="SAM" id="Phobius"/>
    </source>
</evidence>
<evidence type="ECO:0000256" key="8">
    <source>
        <dbReference type="SAM" id="MobiDB-lite"/>
    </source>
</evidence>
<name>A0A6A4V9E7_AMPAM</name>
<dbReference type="InterPro" id="IPR017452">
    <property type="entry name" value="GPCR_Rhodpsn_7TM"/>
</dbReference>
<gene>
    <name evidence="11" type="primary">HET-E1_0</name>
    <name evidence="11" type="ORF">FJT64_012041</name>
</gene>
<feature type="transmembrane region" description="Helical" evidence="9">
    <location>
        <begin position="475"/>
        <end position="499"/>
    </location>
</feature>
<dbReference type="SUPFAM" id="SSF50978">
    <property type="entry name" value="WD40 repeat-like"/>
    <property type="match status" value="1"/>
</dbReference>
<dbReference type="PANTHER" id="PTHR19848">
    <property type="entry name" value="WD40 REPEAT PROTEIN"/>
    <property type="match status" value="1"/>
</dbReference>
<dbReference type="Gene3D" id="2.130.10.10">
    <property type="entry name" value="YVTN repeat-like/Quinoprotein amine dehydrogenase"/>
    <property type="match status" value="3"/>
</dbReference>
<dbReference type="Pfam" id="PF00400">
    <property type="entry name" value="WD40"/>
    <property type="match status" value="5"/>
</dbReference>
<dbReference type="Proteomes" id="UP000440578">
    <property type="component" value="Unassembled WGS sequence"/>
</dbReference>
<dbReference type="InterPro" id="IPR011047">
    <property type="entry name" value="Quinoprotein_ADH-like_sf"/>
</dbReference>
<feature type="repeat" description="WD" evidence="7">
    <location>
        <begin position="820"/>
        <end position="861"/>
    </location>
</feature>
<feature type="region of interest" description="Disordered" evidence="8">
    <location>
        <begin position="315"/>
        <end position="388"/>
    </location>
</feature>
<dbReference type="GO" id="GO:0016020">
    <property type="term" value="C:membrane"/>
    <property type="evidence" value="ECO:0007669"/>
    <property type="project" value="UniProtKB-SubCell"/>
</dbReference>
<evidence type="ECO:0000259" key="10">
    <source>
        <dbReference type="PROSITE" id="PS50262"/>
    </source>
</evidence>
<dbReference type="InterPro" id="IPR015943">
    <property type="entry name" value="WD40/YVTN_repeat-like_dom_sf"/>
</dbReference>
<evidence type="ECO:0000256" key="4">
    <source>
        <dbReference type="ARBA" id="ARBA00022737"/>
    </source>
</evidence>
<dbReference type="SUPFAM" id="SSF50998">
    <property type="entry name" value="Quinoprotein alcohol dehydrogenase-like"/>
    <property type="match status" value="1"/>
</dbReference>
<feature type="transmembrane region" description="Helical" evidence="9">
    <location>
        <begin position="163"/>
        <end position="182"/>
    </location>
</feature>
<sequence length="1140" mass="122814">MASPALLDDGLSSQCLLRTPQLRCQRLAVSTAAGANTSRLVCAASDGQERATDMYAALVALSVLIVPVAALLNLAVVVTVYMNRRLHTVINVLVTVLCMNNVMWTGMPILCVLAVNFSAPWHCTLRYFFFVSTRHICFSVIVIITVLRYLLVVKNRAFPADSRNAVTFIAFAVMPSLIKFYFRSARDHAKCRKALAWSPDGYAIYGLFKEPIDWISATVISTEYMSGLAIIAVCYLRILMKILRSKQRLRARRRVPMELPQQRQPKIAVVEEERAENGQQQEQQQQQQQPGGPGENAPGGAKSVSLSAFMPAARARVSGQTWQPAPPRAGPSQLDPGAAQFADTEGATLPPLKKPIQPRELTTTAEVEASTSAAGSDVRDAKRSPAPSMIVTEPSNLLKVSSPKLKTGQASTSDSESRRGVAPRKPAQPAARVDIVATVSMTAFIMIFFVVISPLWTLELVNNTAECVILPTMRIFLYIILIVTGGSAAIVSPFVLVLFSGDFRRALKVTIRRLAFLMLKAQSGQSAELLDDVRASRVPDSAGRRLYLLHPHVTEVVDFVSHHLHFFSRSPNLVLQQAMNEPADSWLRSSAEQLVRESQPPGTALVRLSCQPRRSVNEPRPCQMTLRPAEAVTAATVDPAGERLYVGLPSGEVKLYDLTSGRETRTFTGHGEPITSLALLAEGIYLASLALIAEGAYLASGAADGQLSVWEAGSGRRLAVTRAHRRRVACLTVQPDGGEFVSVGWSCDIKLWRFRASAGLGSSSGGGGGGELQEVRTLERGARPITCAAFHPSRPLVATGGWDGAVKIWDTTEMKRKAVRHGHDSSVRCLAISPDASYLVSGDLDGYLIVWGTKHGDWIQKSRVHDGPIQAACYLGPEKFVTAGADGDVKMWRSHVGSDIHQAASSAPVQLALAAPNGSLLTVTTGGEISLQPVAPPTSGDAGTAGRGGPPRWSRRLENVSRAACDQHRVYLAVGRAVLVLKMSDGKTERQLAAGAPVTSLACLPPEAPDSAMGVVLMGLEDGRVGVALADRGELVTTVAHAGEVTDIAVNVHDPERPRMATGGRDGMVLLWSGEDSWDKPYRSLEAYSVPVSALAWIDDQLVTAGQDSQMHLYPRPDDPAGERRLLVGNDAPVTALRAH</sequence>
<keyword evidence="6 9" id="KW-0472">Membrane</keyword>
<feature type="transmembrane region" description="Helical" evidence="9">
    <location>
        <begin position="89"/>
        <end position="115"/>
    </location>
</feature>
<evidence type="ECO:0000256" key="1">
    <source>
        <dbReference type="ARBA" id="ARBA00004370"/>
    </source>
</evidence>
<dbReference type="PANTHER" id="PTHR19848:SF8">
    <property type="entry name" value="F-BOX AND WD REPEAT DOMAIN CONTAINING 7"/>
    <property type="match status" value="1"/>
</dbReference>
<evidence type="ECO:0000256" key="6">
    <source>
        <dbReference type="ARBA" id="ARBA00023136"/>
    </source>
</evidence>